<accession>A0A7D9HM92</accession>
<keyword evidence="3" id="KW-1185">Reference proteome</keyword>
<reference evidence="2" key="1">
    <citation type="submission" date="2020-04" db="EMBL/GenBank/DDBJ databases">
        <authorList>
            <person name="Alioto T."/>
            <person name="Alioto T."/>
            <person name="Gomez Garrido J."/>
        </authorList>
    </citation>
    <scope>NUCLEOTIDE SEQUENCE</scope>
    <source>
        <strain evidence="2">A484AB</strain>
    </source>
</reference>
<sequence length="194" mass="21982">MSESVTYDSETPINNNLSSEDEYESDTDSDCGAVQVNMGDTESILAPYEDEPILTQDEIEQEFEDEVDIDGIRISALQERFDNAIPTNECLSDSDSLRNSYSCILIETHDFRCSCNMCDTSSLNGTREQRCCAEIDKAVEKFGHLENIACITQVEDYRSLTKTVVLEHVGPLLKDRQGRTYKQRSDQGRNTYVF</sequence>
<feature type="compositionally biased region" description="Polar residues" evidence="1">
    <location>
        <begin position="1"/>
        <end position="17"/>
    </location>
</feature>
<organism evidence="2 3">
    <name type="scientific">Paramuricea clavata</name>
    <name type="common">Red gorgonian</name>
    <name type="synonym">Violescent sea-whip</name>
    <dbReference type="NCBI Taxonomy" id="317549"/>
    <lineage>
        <taxon>Eukaryota</taxon>
        <taxon>Metazoa</taxon>
        <taxon>Cnidaria</taxon>
        <taxon>Anthozoa</taxon>
        <taxon>Octocorallia</taxon>
        <taxon>Malacalcyonacea</taxon>
        <taxon>Plexauridae</taxon>
        <taxon>Paramuricea</taxon>
    </lineage>
</organism>
<dbReference type="EMBL" id="CACRXK020001158">
    <property type="protein sequence ID" value="CAB3987336.1"/>
    <property type="molecule type" value="Genomic_DNA"/>
</dbReference>
<evidence type="ECO:0000313" key="3">
    <source>
        <dbReference type="Proteomes" id="UP001152795"/>
    </source>
</evidence>
<protein>
    <submittedName>
        <fullName evidence="2">Uncharacterized protein</fullName>
    </submittedName>
</protein>
<feature type="compositionally biased region" description="Acidic residues" evidence="1">
    <location>
        <begin position="19"/>
        <end position="29"/>
    </location>
</feature>
<comment type="caution">
    <text evidence="2">The sequence shown here is derived from an EMBL/GenBank/DDBJ whole genome shotgun (WGS) entry which is preliminary data.</text>
</comment>
<evidence type="ECO:0000313" key="2">
    <source>
        <dbReference type="EMBL" id="CAB3987336.1"/>
    </source>
</evidence>
<evidence type="ECO:0000256" key="1">
    <source>
        <dbReference type="SAM" id="MobiDB-lite"/>
    </source>
</evidence>
<feature type="region of interest" description="Disordered" evidence="1">
    <location>
        <begin position="1"/>
        <end position="29"/>
    </location>
</feature>
<dbReference type="AlphaFoldDB" id="A0A7D9HM92"/>
<gene>
    <name evidence="2" type="ORF">PACLA_8A054419</name>
</gene>
<name>A0A7D9HM92_PARCT</name>
<proteinExistence type="predicted"/>
<dbReference type="Proteomes" id="UP001152795">
    <property type="component" value="Unassembled WGS sequence"/>
</dbReference>